<sequence>MHMHAPRPTPKGRDADAAGICQTPSTSLIQASVWEPPKHGCMPGSSVSMMQRKPRPAERRGTGPVAFMRCPGPYVMGGLVSSLHLARQPASRQPIPKRPLNSTEFYSLPVDVRLT</sequence>
<name>A0ABR3JIK7_9AGAR</name>
<comment type="caution">
    <text evidence="2">The sequence shown here is derived from an EMBL/GenBank/DDBJ whole genome shotgun (WGS) entry which is preliminary data.</text>
</comment>
<protein>
    <submittedName>
        <fullName evidence="2">Uncharacterized protein</fullName>
    </submittedName>
</protein>
<feature type="region of interest" description="Disordered" evidence="1">
    <location>
        <begin position="40"/>
        <end position="65"/>
    </location>
</feature>
<proteinExistence type="predicted"/>
<dbReference type="Proteomes" id="UP001556367">
    <property type="component" value="Unassembled WGS sequence"/>
</dbReference>
<evidence type="ECO:0000313" key="2">
    <source>
        <dbReference type="EMBL" id="KAL0955595.1"/>
    </source>
</evidence>
<dbReference type="EMBL" id="JASNQZ010000006">
    <property type="protein sequence ID" value="KAL0955595.1"/>
    <property type="molecule type" value="Genomic_DNA"/>
</dbReference>
<reference evidence="3" key="1">
    <citation type="submission" date="2024-06" db="EMBL/GenBank/DDBJ databases">
        <title>Multi-omics analyses provide insights into the biosynthesis of the anticancer antibiotic pleurotin in Hohenbuehelia grisea.</title>
        <authorList>
            <person name="Weaver J.A."/>
            <person name="Alberti F."/>
        </authorList>
    </citation>
    <scope>NUCLEOTIDE SEQUENCE [LARGE SCALE GENOMIC DNA]</scope>
    <source>
        <strain evidence="3">T-177</strain>
    </source>
</reference>
<organism evidence="2 3">
    <name type="scientific">Hohenbuehelia grisea</name>
    <dbReference type="NCBI Taxonomy" id="104357"/>
    <lineage>
        <taxon>Eukaryota</taxon>
        <taxon>Fungi</taxon>
        <taxon>Dikarya</taxon>
        <taxon>Basidiomycota</taxon>
        <taxon>Agaricomycotina</taxon>
        <taxon>Agaricomycetes</taxon>
        <taxon>Agaricomycetidae</taxon>
        <taxon>Agaricales</taxon>
        <taxon>Pleurotineae</taxon>
        <taxon>Pleurotaceae</taxon>
        <taxon>Hohenbuehelia</taxon>
    </lineage>
</organism>
<keyword evidence="3" id="KW-1185">Reference proteome</keyword>
<evidence type="ECO:0000256" key="1">
    <source>
        <dbReference type="SAM" id="MobiDB-lite"/>
    </source>
</evidence>
<gene>
    <name evidence="2" type="ORF">HGRIS_001831</name>
</gene>
<accession>A0ABR3JIK7</accession>
<evidence type="ECO:0000313" key="3">
    <source>
        <dbReference type="Proteomes" id="UP001556367"/>
    </source>
</evidence>